<evidence type="ECO:0000256" key="1">
    <source>
        <dbReference type="SAM" id="MobiDB-lite"/>
    </source>
</evidence>
<keyword evidence="3" id="KW-1185">Reference proteome</keyword>
<feature type="compositionally biased region" description="Low complexity" evidence="1">
    <location>
        <begin position="394"/>
        <end position="404"/>
    </location>
</feature>
<feature type="compositionally biased region" description="Low complexity" evidence="1">
    <location>
        <begin position="31"/>
        <end position="42"/>
    </location>
</feature>
<gene>
    <name evidence="2" type="ORF">BU26DRAFT_598704</name>
</gene>
<dbReference type="GeneID" id="54588372"/>
<organism evidence="2 3">
    <name type="scientific">Trematosphaeria pertusa</name>
    <dbReference type="NCBI Taxonomy" id="390896"/>
    <lineage>
        <taxon>Eukaryota</taxon>
        <taxon>Fungi</taxon>
        <taxon>Dikarya</taxon>
        <taxon>Ascomycota</taxon>
        <taxon>Pezizomycotina</taxon>
        <taxon>Dothideomycetes</taxon>
        <taxon>Pleosporomycetidae</taxon>
        <taxon>Pleosporales</taxon>
        <taxon>Massarineae</taxon>
        <taxon>Trematosphaeriaceae</taxon>
        <taxon>Trematosphaeria</taxon>
    </lineage>
</organism>
<feature type="compositionally biased region" description="Basic and acidic residues" evidence="1">
    <location>
        <begin position="441"/>
        <end position="456"/>
    </location>
</feature>
<evidence type="ECO:0000313" key="2">
    <source>
        <dbReference type="EMBL" id="KAF2255864.1"/>
    </source>
</evidence>
<name>A0A6A6IZJ2_9PLEO</name>
<dbReference type="RefSeq" id="XP_033690868.1">
    <property type="nucleotide sequence ID" value="XM_033835042.1"/>
</dbReference>
<evidence type="ECO:0000313" key="3">
    <source>
        <dbReference type="Proteomes" id="UP000800094"/>
    </source>
</evidence>
<dbReference type="Proteomes" id="UP000800094">
    <property type="component" value="Unassembled WGS sequence"/>
</dbReference>
<feature type="compositionally biased region" description="Low complexity" evidence="1">
    <location>
        <begin position="194"/>
        <end position="228"/>
    </location>
</feature>
<dbReference type="EMBL" id="ML987189">
    <property type="protein sequence ID" value="KAF2255864.1"/>
    <property type="molecule type" value="Genomic_DNA"/>
</dbReference>
<feature type="compositionally biased region" description="Polar residues" evidence="1">
    <location>
        <begin position="97"/>
        <end position="113"/>
    </location>
</feature>
<feature type="compositionally biased region" description="Polar residues" evidence="1">
    <location>
        <begin position="72"/>
        <end position="90"/>
    </location>
</feature>
<protein>
    <submittedName>
        <fullName evidence="2">Uncharacterized protein</fullName>
    </submittedName>
</protein>
<proteinExistence type="predicted"/>
<accession>A0A6A6IZJ2</accession>
<feature type="compositionally biased region" description="Basic and acidic residues" evidence="1">
    <location>
        <begin position="412"/>
        <end position="424"/>
    </location>
</feature>
<feature type="region of interest" description="Disordered" evidence="1">
    <location>
        <begin position="1"/>
        <end position="295"/>
    </location>
</feature>
<dbReference type="AlphaFoldDB" id="A0A6A6IZJ2"/>
<reference evidence="2" key="1">
    <citation type="journal article" date="2020" name="Stud. Mycol.">
        <title>101 Dothideomycetes genomes: a test case for predicting lifestyles and emergence of pathogens.</title>
        <authorList>
            <person name="Haridas S."/>
            <person name="Albert R."/>
            <person name="Binder M."/>
            <person name="Bloem J."/>
            <person name="Labutti K."/>
            <person name="Salamov A."/>
            <person name="Andreopoulos B."/>
            <person name="Baker S."/>
            <person name="Barry K."/>
            <person name="Bills G."/>
            <person name="Bluhm B."/>
            <person name="Cannon C."/>
            <person name="Castanera R."/>
            <person name="Culley D."/>
            <person name="Daum C."/>
            <person name="Ezra D."/>
            <person name="Gonzalez J."/>
            <person name="Henrissat B."/>
            <person name="Kuo A."/>
            <person name="Liang C."/>
            <person name="Lipzen A."/>
            <person name="Lutzoni F."/>
            <person name="Magnuson J."/>
            <person name="Mondo S."/>
            <person name="Nolan M."/>
            <person name="Ohm R."/>
            <person name="Pangilinan J."/>
            <person name="Park H.-J."/>
            <person name="Ramirez L."/>
            <person name="Alfaro M."/>
            <person name="Sun H."/>
            <person name="Tritt A."/>
            <person name="Yoshinaga Y."/>
            <person name="Zwiers L.-H."/>
            <person name="Turgeon B."/>
            <person name="Goodwin S."/>
            <person name="Spatafora J."/>
            <person name="Crous P."/>
            <person name="Grigoriev I."/>
        </authorList>
    </citation>
    <scope>NUCLEOTIDE SEQUENCE</scope>
    <source>
        <strain evidence="2">CBS 122368</strain>
    </source>
</reference>
<feature type="region of interest" description="Disordered" evidence="1">
    <location>
        <begin position="383"/>
        <end position="464"/>
    </location>
</feature>
<sequence length="464" mass="48407">MSDKGAGKKITKGPSPGIMSVEEYLKETETQQPASEQPAPQAGGVGGQASDVLTRRQLLNAPLERRAAAQSAPPTSALSPTQAIAPSHDTTPVPAPSLSNAGSPSLIASSLATTGKGLTPKSATGGLLGSKWADSGDDVPGSTPQTGITGTFHPGLNSPPNAPDHAPRPQGADSRSSTPLQFPSLLSLGPALPTIPGQSTPQQQSPPSNQPSQQTPSRAQIAGQAARARMAELTQGQGGLAASRYSSDQLPPSGPGGRARGRGRCRGRGSGPAGHYSDLDPSLRLAPEGQLDYGGQEHVSVPAFGSFSQLLPEQQVNEETRQAREEAERQRLNQLFVCWVPRAGEFFKIYRQLDLSERDVAAIKEAIAEYHVELAEATAQGRTYRPPWQPMSPEPAAQQAVEAQSGTAQESKPTEGEKDQDAKQPVDNSDPFGLGLGESSLPEKDKGGGDTSKVGDETNLGLLD</sequence>